<reference evidence="11" key="2">
    <citation type="submission" date="2023-05" db="EMBL/GenBank/DDBJ databases">
        <authorList>
            <person name="Schelkunov M.I."/>
        </authorList>
    </citation>
    <scope>NUCLEOTIDE SEQUENCE</scope>
    <source>
        <strain evidence="11">Hsosn_3</strain>
        <tissue evidence="11">Leaf</tissue>
    </source>
</reference>
<dbReference type="EMBL" id="JAUIZM010000001">
    <property type="protein sequence ID" value="KAK1403433.1"/>
    <property type="molecule type" value="Genomic_DNA"/>
</dbReference>
<gene>
    <name evidence="11" type="ORF">POM88_003038</name>
</gene>
<reference evidence="11" key="1">
    <citation type="submission" date="2023-02" db="EMBL/GenBank/DDBJ databases">
        <title>Genome of toxic invasive species Heracleum sosnowskyi carries increased number of genes despite the absence of recent whole-genome duplications.</title>
        <authorList>
            <person name="Schelkunov M."/>
            <person name="Shtratnikova V."/>
            <person name="Makarenko M."/>
            <person name="Klepikova A."/>
            <person name="Omelchenko D."/>
            <person name="Novikova G."/>
            <person name="Obukhova E."/>
            <person name="Bogdanov V."/>
            <person name="Penin A."/>
            <person name="Logacheva M."/>
        </authorList>
    </citation>
    <scope>NUCLEOTIDE SEQUENCE</scope>
    <source>
        <strain evidence="11">Hsosn_3</strain>
        <tissue evidence="11">Leaf</tissue>
    </source>
</reference>
<accession>A0AAD8JGQ9</accession>
<evidence type="ECO:0000313" key="12">
    <source>
        <dbReference type="Proteomes" id="UP001237642"/>
    </source>
</evidence>
<feature type="region of interest" description="Disordered" evidence="9">
    <location>
        <begin position="638"/>
        <end position="730"/>
    </location>
</feature>
<organism evidence="11 12">
    <name type="scientific">Heracleum sosnowskyi</name>
    <dbReference type="NCBI Taxonomy" id="360622"/>
    <lineage>
        <taxon>Eukaryota</taxon>
        <taxon>Viridiplantae</taxon>
        <taxon>Streptophyta</taxon>
        <taxon>Embryophyta</taxon>
        <taxon>Tracheophyta</taxon>
        <taxon>Spermatophyta</taxon>
        <taxon>Magnoliopsida</taxon>
        <taxon>eudicotyledons</taxon>
        <taxon>Gunneridae</taxon>
        <taxon>Pentapetalae</taxon>
        <taxon>asterids</taxon>
        <taxon>campanulids</taxon>
        <taxon>Apiales</taxon>
        <taxon>Apiaceae</taxon>
        <taxon>Apioideae</taxon>
        <taxon>apioid superclade</taxon>
        <taxon>Tordylieae</taxon>
        <taxon>Tordyliinae</taxon>
        <taxon>Heracleum</taxon>
    </lineage>
</organism>
<keyword evidence="3" id="KW-0902">Two-component regulatory system</keyword>
<feature type="compositionally biased region" description="Low complexity" evidence="9">
    <location>
        <begin position="208"/>
        <end position="217"/>
    </location>
</feature>
<keyword evidence="7" id="KW-0539">Nucleus</keyword>
<dbReference type="GO" id="GO:0010017">
    <property type="term" value="P:red or far-red light signaling pathway"/>
    <property type="evidence" value="ECO:0007669"/>
    <property type="project" value="UniProtKB-ARBA"/>
</dbReference>
<evidence type="ECO:0000256" key="7">
    <source>
        <dbReference type="ARBA" id="ARBA00023242"/>
    </source>
</evidence>
<comment type="similarity">
    <text evidence="2">Belongs to the ARR-like family.</text>
</comment>
<evidence type="ECO:0000256" key="2">
    <source>
        <dbReference type="ARBA" id="ARBA00010330"/>
    </source>
</evidence>
<keyword evidence="4" id="KW-0805">Transcription regulation</keyword>
<comment type="caution">
    <text evidence="8">Lacks conserved residue(s) required for the propagation of feature annotation.</text>
</comment>
<dbReference type="PROSITE" id="PS50110">
    <property type="entry name" value="RESPONSE_REGULATORY"/>
    <property type="match status" value="1"/>
</dbReference>
<evidence type="ECO:0000256" key="4">
    <source>
        <dbReference type="ARBA" id="ARBA00023015"/>
    </source>
</evidence>
<feature type="compositionally biased region" description="Polar residues" evidence="9">
    <location>
        <begin position="260"/>
        <end position="274"/>
    </location>
</feature>
<feature type="region of interest" description="Disordered" evidence="9">
    <location>
        <begin position="208"/>
        <end position="279"/>
    </location>
</feature>
<proteinExistence type="inferred from homology"/>
<evidence type="ECO:0000256" key="1">
    <source>
        <dbReference type="ARBA" id="ARBA00004123"/>
    </source>
</evidence>
<dbReference type="Proteomes" id="UP001237642">
    <property type="component" value="Unassembled WGS sequence"/>
</dbReference>
<dbReference type="Pfam" id="PF00072">
    <property type="entry name" value="Response_reg"/>
    <property type="match status" value="1"/>
</dbReference>
<keyword evidence="6" id="KW-0804">Transcription</keyword>
<sequence length="730" mass="81201">MTTNANEKREVGQEANAHLQDVCARDEVGNFGGGTSNFRGEWSRINKTGDVKDECEEGIQVHEQRQRSQGSLVNWERFLHIRTIKVLLVENDDSTRHIVAALLRNLNYEVIVAANGLQAWRILEDLSNHIDIVLTEVVMPYLSGLGLLCKITSHEIRKNIPVIMMSSHDSMSLVFTCLSKGAVDFLGKPIRKNELKNLWQHIWRRCHSSSGSGSESGTYTQKSVKSKSCLKSEENRSSKNEDNDMSTDLETDGTDEDSDSQSSWTKEVDSSQAMSARDQIAKSSDSTCAQLCSNAETCTKRLAHESSHEVYEENHEQIDNARRRKDLAIGKSKMVEFQLNNPNKVPSKLPDTNKKSCSKLDSYANKTRRVKDLANHSEHPYNKDKAIITNTPSPQMVSEDHCKTRKIKNKAFDNPKAEPEMELNLKRPRVAKDTGKAIQTDHYVSRDSDLSAISRYNTTLDGFKTRDMINISGSQETVKDKSEIRLCSDGNLLCLGVKNNVDMGSITNKLSINPAVVSRNKVTTSDKLEATSVINDLNLSSVFAQTGMDLNCPPPQVILLKTDDLASPALLTPIRGSPRELPVQHIHHHHHVHHFHNMDREQLPSKIEDLSYKKLTEESAQFRSLNVFNGPVEGNTGNCSLNKSGSGSKHGSNGQNGSSTIVHAGGTNVESDVHIAGKGGSGDASESDSGKKIEQNRSEHKEASLTKFRQKKERRLGNKARYVSKKRLAE</sequence>
<dbReference type="GO" id="GO:0009736">
    <property type="term" value="P:cytokinin-activated signaling pathway"/>
    <property type="evidence" value="ECO:0007669"/>
    <property type="project" value="InterPro"/>
</dbReference>
<dbReference type="GO" id="GO:0045892">
    <property type="term" value="P:negative regulation of DNA-templated transcription"/>
    <property type="evidence" value="ECO:0007669"/>
    <property type="project" value="UniProtKB-ARBA"/>
</dbReference>
<name>A0AAD8JGQ9_9APIA</name>
<comment type="subcellular location">
    <subcellularLocation>
        <location evidence="1">Nucleus</location>
    </subcellularLocation>
</comment>
<dbReference type="AlphaFoldDB" id="A0AAD8JGQ9"/>
<evidence type="ECO:0000256" key="9">
    <source>
        <dbReference type="SAM" id="MobiDB-lite"/>
    </source>
</evidence>
<dbReference type="InterPro" id="IPR011006">
    <property type="entry name" value="CheY-like_superfamily"/>
</dbReference>
<feature type="compositionally biased region" description="Acidic residues" evidence="9">
    <location>
        <begin position="243"/>
        <end position="259"/>
    </location>
</feature>
<evidence type="ECO:0000259" key="10">
    <source>
        <dbReference type="PROSITE" id="PS50110"/>
    </source>
</evidence>
<dbReference type="PANTHER" id="PTHR43874">
    <property type="entry name" value="TWO-COMPONENT RESPONSE REGULATOR"/>
    <property type="match status" value="1"/>
</dbReference>
<dbReference type="SMART" id="SM00448">
    <property type="entry name" value="REC"/>
    <property type="match status" value="1"/>
</dbReference>
<keyword evidence="12" id="KW-1185">Reference proteome</keyword>
<dbReference type="GO" id="GO:0007623">
    <property type="term" value="P:circadian rhythm"/>
    <property type="evidence" value="ECO:0007669"/>
    <property type="project" value="UniProtKB-ARBA"/>
</dbReference>
<feature type="compositionally biased region" description="Basic residues" evidence="9">
    <location>
        <begin position="708"/>
        <end position="730"/>
    </location>
</feature>
<protein>
    <submittedName>
        <fullName evidence="11">Two-component response regulator-like APRR7</fullName>
    </submittedName>
</protein>
<dbReference type="FunFam" id="3.40.50.2300:FF:000214">
    <property type="entry name" value="Two-component response regulator-like PRR37"/>
    <property type="match status" value="1"/>
</dbReference>
<evidence type="ECO:0000256" key="3">
    <source>
        <dbReference type="ARBA" id="ARBA00023012"/>
    </source>
</evidence>
<dbReference type="SUPFAM" id="SSF52172">
    <property type="entry name" value="CheY-like"/>
    <property type="match status" value="1"/>
</dbReference>
<evidence type="ECO:0000256" key="5">
    <source>
        <dbReference type="ARBA" id="ARBA00023108"/>
    </source>
</evidence>
<dbReference type="Gene3D" id="3.40.50.2300">
    <property type="match status" value="1"/>
</dbReference>
<keyword evidence="5" id="KW-0090">Biological rhythms</keyword>
<feature type="domain" description="Response regulatory" evidence="10">
    <location>
        <begin position="85"/>
        <end position="203"/>
    </location>
</feature>
<dbReference type="GO" id="GO:0000160">
    <property type="term" value="P:phosphorelay signal transduction system"/>
    <property type="evidence" value="ECO:0007669"/>
    <property type="project" value="UniProtKB-KW"/>
</dbReference>
<comment type="caution">
    <text evidence="11">The sequence shown here is derived from an EMBL/GenBank/DDBJ whole genome shotgun (WGS) entry which is preliminary data.</text>
</comment>
<feature type="compositionally biased region" description="Low complexity" evidence="9">
    <location>
        <begin position="640"/>
        <end position="659"/>
    </location>
</feature>
<feature type="compositionally biased region" description="Basic and acidic residues" evidence="9">
    <location>
        <begin position="688"/>
        <end position="704"/>
    </location>
</feature>
<evidence type="ECO:0000256" key="8">
    <source>
        <dbReference type="PROSITE-ProRule" id="PRU00169"/>
    </source>
</evidence>
<evidence type="ECO:0000256" key="6">
    <source>
        <dbReference type="ARBA" id="ARBA00023163"/>
    </source>
</evidence>
<feature type="compositionally biased region" description="Basic and acidic residues" evidence="9">
    <location>
        <begin position="230"/>
        <end position="242"/>
    </location>
</feature>
<evidence type="ECO:0000313" key="11">
    <source>
        <dbReference type="EMBL" id="KAK1403433.1"/>
    </source>
</evidence>
<dbReference type="GO" id="GO:0005634">
    <property type="term" value="C:nucleus"/>
    <property type="evidence" value="ECO:0007669"/>
    <property type="project" value="UniProtKB-SubCell"/>
</dbReference>
<dbReference type="PANTHER" id="PTHR43874:SF125">
    <property type="entry name" value="TWO-COMPONENT RESPONSE REGULATOR-LIKE APRR7"/>
    <property type="match status" value="1"/>
</dbReference>
<dbReference type="InterPro" id="IPR045279">
    <property type="entry name" value="ARR-like"/>
</dbReference>
<dbReference type="InterPro" id="IPR001789">
    <property type="entry name" value="Sig_transdc_resp-reg_receiver"/>
</dbReference>